<dbReference type="STRING" id="930991.A0A0D0E7E1"/>
<proteinExistence type="predicted"/>
<accession>A0A0D0E7E1</accession>
<dbReference type="HOGENOM" id="CLU_1078077_0_0_1"/>
<reference evidence="3" key="2">
    <citation type="submission" date="2015-01" db="EMBL/GenBank/DDBJ databases">
        <title>Evolutionary Origins and Diversification of the Mycorrhizal Mutualists.</title>
        <authorList>
            <consortium name="DOE Joint Genome Institute"/>
            <consortium name="Mycorrhizal Genomics Consortium"/>
            <person name="Kohler A."/>
            <person name="Kuo A."/>
            <person name="Nagy L.G."/>
            <person name="Floudas D."/>
            <person name="Copeland A."/>
            <person name="Barry K.W."/>
            <person name="Cichocki N."/>
            <person name="Veneault-Fourrey C."/>
            <person name="LaButti K."/>
            <person name="Lindquist E.A."/>
            <person name="Lipzen A."/>
            <person name="Lundell T."/>
            <person name="Morin E."/>
            <person name="Murat C."/>
            <person name="Riley R."/>
            <person name="Ohm R."/>
            <person name="Sun H."/>
            <person name="Tunlid A."/>
            <person name="Henrissat B."/>
            <person name="Grigoriev I.V."/>
            <person name="Hibbett D.S."/>
            <person name="Martin F."/>
        </authorList>
    </citation>
    <scope>NUCLEOTIDE SEQUENCE [LARGE SCALE GENOMIC DNA]</scope>
    <source>
        <strain evidence="3">Ve08.2h10</strain>
    </source>
</reference>
<protein>
    <submittedName>
        <fullName evidence="2">Uncharacterized protein</fullName>
    </submittedName>
</protein>
<dbReference type="InParanoid" id="A0A0D0E7E1"/>
<name>A0A0D0E7E1_9AGAM</name>
<reference evidence="2 3" key="1">
    <citation type="submission" date="2014-04" db="EMBL/GenBank/DDBJ databases">
        <authorList>
            <consortium name="DOE Joint Genome Institute"/>
            <person name="Kuo A."/>
            <person name="Kohler A."/>
            <person name="Jargeat P."/>
            <person name="Nagy L.G."/>
            <person name="Floudas D."/>
            <person name="Copeland A."/>
            <person name="Barry K.W."/>
            <person name="Cichocki N."/>
            <person name="Veneault-Fourrey C."/>
            <person name="LaButti K."/>
            <person name="Lindquist E.A."/>
            <person name="Lipzen A."/>
            <person name="Lundell T."/>
            <person name="Morin E."/>
            <person name="Murat C."/>
            <person name="Sun H."/>
            <person name="Tunlid A."/>
            <person name="Henrissat B."/>
            <person name="Grigoriev I.V."/>
            <person name="Hibbett D.S."/>
            <person name="Martin F."/>
            <person name="Nordberg H.P."/>
            <person name="Cantor M.N."/>
            <person name="Hua S.X."/>
        </authorList>
    </citation>
    <scope>NUCLEOTIDE SEQUENCE [LARGE SCALE GENOMIC DNA]</scope>
    <source>
        <strain evidence="2 3">Ve08.2h10</strain>
    </source>
</reference>
<dbReference type="Proteomes" id="UP000054538">
    <property type="component" value="Unassembled WGS sequence"/>
</dbReference>
<sequence>MAHSCVDWTTTHPTRKTPLLILSWGSDSVYTIVPAEFKTLEKVAREEFGFGNVEIEFSSSCVNLCNGIPARISASVWEHISPYIGCISVAVRDLPTRDHSTTERLAGERQVVLELTKAALSPANAEAKLVTQENDEDDHDSHPPEPGHHDSQNTPIKETVIEEGDSSGDHGDGDAAVPEDDSHEGSEEAWEEEVSADPLPRFRRRRRVVSEDEDEDRASDTDKQPSRIKSPIPPLASPPKPPQPLSTCSDLLLASGIN</sequence>
<keyword evidence="3" id="KW-1185">Reference proteome</keyword>
<dbReference type="EMBL" id="KN824927">
    <property type="protein sequence ID" value="KIK97639.1"/>
    <property type="molecule type" value="Genomic_DNA"/>
</dbReference>
<organism evidence="2 3">
    <name type="scientific">Paxillus rubicundulus Ve08.2h10</name>
    <dbReference type="NCBI Taxonomy" id="930991"/>
    <lineage>
        <taxon>Eukaryota</taxon>
        <taxon>Fungi</taxon>
        <taxon>Dikarya</taxon>
        <taxon>Basidiomycota</taxon>
        <taxon>Agaricomycotina</taxon>
        <taxon>Agaricomycetes</taxon>
        <taxon>Agaricomycetidae</taxon>
        <taxon>Boletales</taxon>
        <taxon>Paxilineae</taxon>
        <taxon>Paxillaceae</taxon>
        <taxon>Paxillus</taxon>
    </lineage>
</organism>
<feature type="compositionally biased region" description="Acidic residues" evidence="1">
    <location>
        <begin position="177"/>
        <end position="195"/>
    </location>
</feature>
<evidence type="ECO:0000313" key="3">
    <source>
        <dbReference type="Proteomes" id="UP000054538"/>
    </source>
</evidence>
<feature type="region of interest" description="Disordered" evidence="1">
    <location>
        <begin position="130"/>
        <end position="258"/>
    </location>
</feature>
<feature type="compositionally biased region" description="Pro residues" evidence="1">
    <location>
        <begin position="231"/>
        <end position="244"/>
    </location>
</feature>
<dbReference type="AlphaFoldDB" id="A0A0D0E7E1"/>
<evidence type="ECO:0000256" key="1">
    <source>
        <dbReference type="SAM" id="MobiDB-lite"/>
    </source>
</evidence>
<evidence type="ECO:0000313" key="2">
    <source>
        <dbReference type="EMBL" id="KIK97639.1"/>
    </source>
</evidence>
<dbReference type="OrthoDB" id="3262817at2759"/>
<gene>
    <name evidence="2" type="ORF">PAXRUDRAFT_824749</name>
</gene>
<feature type="compositionally biased region" description="Basic and acidic residues" evidence="1">
    <location>
        <begin position="139"/>
        <end position="151"/>
    </location>
</feature>